<evidence type="ECO:0000313" key="2">
    <source>
        <dbReference type="EMBL" id="KKM96644.1"/>
    </source>
</evidence>
<organism evidence="2">
    <name type="scientific">marine sediment metagenome</name>
    <dbReference type="NCBI Taxonomy" id="412755"/>
    <lineage>
        <taxon>unclassified sequences</taxon>
        <taxon>metagenomes</taxon>
        <taxon>ecological metagenomes</taxon>
    </lineage>
</organism>
<dbReference type="GO" id="GO:0003824">
    <property type="term" value="F:catalytic activity"/>
    <property type="evidence" value="ECO:0007669"/>
    <property type="project" value="InterPro"/>
</dbReference>
<reference evidence="2" key="1">
    <citation type="journal article" date="2015" name="Nature">
        <title>Complex archaea that bridge the gap between prokaryotes and eukaryotes.</title>
        <authorList>
            <person name="Spang A."/>
            <person name="Saw J.H."/>
            <person name="Jorgensen S.L."/>
            <person name="Zaremba-Niedzwiedzka K."/>
            <person name="Martijn J."/>
            <person name="Lind A.E."/>
            <person name="van Eijk R."/>
            <person name="Schleper C."/>
            <person name="Guy L."/>
            <person name="Ettema T.J."/>
        </authorList>
    </citation>
    <scope>NUCLEOTIDE SEQUENCE</scope>
</reference>
<dbReference type="AlphaFoldDB" id="A0A0F9LNI1"/>
<accession>A0A0F9LNI1</accession>
<dbReference type="InterPro" id="IPR050128">
    <property type="entry name" value="Sulfate_adenylyltrnsfr_sub2"/>
</dbReference>
<dbReference type="InterPro" id="IPR014729">
    <property type="entry name" value="Rossmann-like_a/b/a_fold"/>
</dbReference>
<dbReference type="EMBL" id="LAZR01005854">
    <property type="protein sequence ID" value="KKM96644.1"/>
    <property type="molecule type" value="Genomic_DNA"/>
</dbReference>
<dbReference type="PANTHER" id="PTHR43196:SF2">
    <property type="entry name" value="PHOSPHOADENOSINE PHOSPHOSULFATE REDUCTASE"/>
    <property type="match status" value="1"/>
</dbReference>
<dbReference type="Pfam" id="PF01507">
    <property type="entry name" value="PAPS_reduct"/>
    <property type="match status" value="1"/>
</dbReference>
<sequence>MIPSIDVLLDVQPKPKVQFTLHGHYQHLVHAAIETLRFYAPRDSSYWGCFSGGKDSCVIKHLAKLAGVAVNWHYAITTLDPPEQTAFIKRYHPDVQRDKPHKTFLEWMQTKGVPTRRIRWCCDKLKESCSPDGCRLLMGIRAQESPRRAKTWQTLTQLHGRRTGEVVSPILHWHADDVWRFIKQHQLPYCKLYDQGYTRTGCVLCPMAGPDGHARDLKRYPSMCRQIEKAAKSFWNRRKSQGAIGRSYSAFANADEFWQWWISDGPIPGKPHHCQGQLEFWS</sequence>
<dbReference type="InterPro" id="IPR002500">
    <property type="entry name" value="PAPS_reduct_dom"/>
</dbReference>
<protein>
    <recommendedName>
        <fullName evidence="1">Phosphoadenosine phosphosulphate reductase domain-containing protein</fullName>
    </recommendedName>
</protein>
<dbReference type="Gene3D" id="3.40.50.620">
    <property type="entry name" value="HUPs"/>
    <property type="match status" value="1"/>
</dbReference>
<dbReference type="SUPFAM" id="SSF52402">
    <property type="entry name" value="Adenine nucleotide alpha hydrolases-like"/>
    <property type="match status" value="1"/>
</dbReference>
<gene>
    <name evidence="2" type="ORF">LCGC14_1176070</name>
</gene>
<feature type="domain" description="Phosphoadenosine phosphosulphate reductase" evidence="1">
    <location>
        <begin position="49"/>
        <end position="207"/>
    </location>
</feature>
<comment type="caution">
    <text evidence="2">The sequence shown here is derived from an EMBL/GenBank/DDBJ whole genome shotgun (WGS) entry which is preliminary data.</text>
</comment>
<evidence type="ECO:0000259" key="1">
    <source>
        <dbReference type="Pfam" id="PF01507"/>
    </source>
</evidence>
<proteinExistence type="predicted"/>
<name>A0A0F9LNI1_9ZZZZ</name>
<dbReference type="PANTHER" id="PTHR43196">
    <property type="entry name" value="SULFATE ADENYLYLTRANSFERASE SUBUNIT 2"/>
    <property type="match status" value="1"/>
</dbReference>